<evidence type="ECO:0000313" key="2">
    <source>
        <dbReference type="Proteomes" id="UP000729701"/>
    </source>
</evidence>
<dbReference type="Pfam" id="PF13711">
    <property type="entry name" value="DUF4160"/>
    <property type="match status" value="1"/>
</dbReference>
<name>A0A951QUK9_9CYAN</name>
<proteinExistence type="predicted"/>
<comment type="caution">
    <text evidence="1">The sequence shown here is derived from an EMBL/GenBank/DDBJ whole genome shotgun (WGS) entry which is preliminary data.</text>
</comment>
<evidence type="ECO:0000313" key="1">
    <source>
        <dbReference type="EMBL" id="MBW4671065.1"/>
    </source>
</evidence>
<dbReference type="Proteomes" id="UP000729701">
    <property type="component" value="Unassembled WGS sequence"/>
</dbReference>
<reference evidence="1" key="1">
    <citation type="submission" date="2021-05" db="EMBL/GenBank/DDBJ databases">
        <authorList>
            <person name="Pietrasiak N."/>
            <person name="Ward R."/>
            <person name="Stajich J.E."/>
            <person name="Kurbessoian T."/>
        </authorList>
    </citation>
    <scope>NUCLEOTIDE SEQUENCE</scope>
    <source>
        <strain evidence="1">GSE-NOS-MK-12-04C</strain>
    </source>
</reference>
<protein>
    <submittedName>
        <fullName evidence="1">DUF4160 domain-containing protein</fullName>
    </submittedName>
</protein>
<organism evidence="1 2">
    <name type="scientific">Cyanomargarita calcarea GSE-NOS-MK-12-04C</name>
    <dbReference type="NCBI Taxonomy" id="2839659"/>
    <lineage>
        <taxon>Bacteria</taxon>
        <taxon>Bacillati</taxon>
        <taxon>Cyanobacteriota</taxon>
        <taxon>Cyanophyceae</taxon>
        <taxon>Nostocales</taxon>
        <taxon>Cyanomargaritaceae</taxon>
        <taxon>Cyanomargarita</taxon>
    </lineage>
</organism>
<dbReference type="InterPro" id="IPR025427">
    <property type="entry name" value="DUF4160"/>
</dbReference>
<dbReference type="AlphaFoldDB" id="A0A951QUK9"/>
<gene>
    <name evidence="1" type="ORF">KME60_27490</name>
</gene>
<accession>A0A951QUK9</accession>
<dbReference type="EMBL" id="JAHHGZ010000038">
    <property type="protein sequence ID" value="MBW4671065.1"/>
    <property type="molecule type" value="Genomic_DNA"/>
</dbReference>
<sequence length="91" mass="10311">MPTVLNKDGFSVRIYFNDHLPSHVHVFNAGGEAKINLGSETECPSLIQIWNMNDKDVAKALNLVIEHQVKLLEKWREIHEGSSTDRGNVKE</sequence>
<reference evidence="1" key="2">
    <citation type="journal article" date="2022" name="Microbiol. Resour. Announc.">
        <title>Metagenome Sequencing to Explore Phylogenomics of Terrestrial Cyanobacteria.</title>
        <authorList>
            <person name="Ward R.D."/>
            <person name="Stajich J.E."/>
            <person name="Johansen J.R."/>
            <person name="Huntemann M."/>
            <person name="Clum A."/>
            <person name="Foster B."/>
            <person name="Foster B."/>
            <person name="Roux S."/>
            <person name="Palaniappan K."/>
            <person name="Varghese N."/>
            <person name="Mukherjee S."/>
            <person name="Reddy T.B.K."/>
            <person name="Daum C."/>
            <person name="Copeland A."/>
            <person name="Chen I.A."/>
            <person name="Ivanova N.N."/>
            <person name="Kyrpides N.C."/>
            <person name="Shapiro N."/>
            <person name="Eloe-Fadrosh E.A."/>
            <person name="Pietrasiak N."/>
        </authorList>
    </citation>
    <scope>NUCLEOTIDE SEQUENCE</scope>
    <source>
        <strain evidence="1">GSE-NOS-MK-12-04C</strain>
    </source>
</reference>